<organism evidence="1 2">
    <name type="scientific">Cymbomonas tetramitiformis</name>
    <dbReference type="NCBI Taxonomy" id="36881"/>
    <lineage>
        <taxon>Eukaryota</taxon>
        <taxon>Viridiplantae</taxon>
        <taxon>Chlorophyta</taxon>
        <taxon>Pyramimonadophyceae</taxon>
        <taxon>Pyramimonadales</taxon>
        <taxon>Pyramimonadaceae</taxon>
        <taxon>Cymbomonas</taxon>
    </lineage>
</organism>
<name>A0AAE0FCQ8_9CHLO</name>
<comment type="caution">
    <text evidence="1">The sequence shown here is derived from an EMBL/GenBank/DDBJ whole genome shotgun (WGS) entry which is preliminary data.</text>
</comment>
<dbReference type="GO" id="GO:0046872">
    <property type="term" value="F:metal ion binding"/>
    <property type="evidence" value="ECO:0007669"/>
    <property type="project" value="InterPro"/>
</dbReference>
<sequence>MHVAFTTRANVGTFVSVPSVRSSCGQRRRVKYGFHQELRCCKSIRSDKFLNSDQRNNAPPTAPAARLPVPPEAVSTGLRERVVCIGGTLGALAYSLLCPIALALDVETSVLAIQDLPPIPTTFPELRALKLPEYKQVTLNNGTRLFLLEDHELGMIHGTVLMKGGSRAEAADKVAVASVGAAIQRSGGTPAHPGAALDVLLEDLAAAIEVGSGPGTMSASFVGLAEDAPQLVSLTAEVVRQPAFPSDKLELTRARLLNALEHRNDDISGIPRRELLKVVYGKDSVYARTPTVAGAQ</sequence>
<keyword evidence="2" id="KW-1185">Reference proteome</keyword>
<evidence type="ECO:0000313" key="1">
    <source>
        <dbReference type="EMBL" id="KAK3257245.1"/>
    </source>
</evidence>
<dbReference type="Gene3D" id="3.30.830.10">
    <property type="entry name" value="Metalloenzyme, LuxS/M16 peptidase-like"/>
    <property type="match status" value="1"/>
</dbReference>
<dbReference type="EMBL" id="LGRX02020811">
    <property type="protein sequence ID" value="KAK3257245.1"/>
    <property type="molecule type" value="Genomic_DNA"/>
</dbReference>
<dbReference type="SUPFAM" id="SSF63411">
    <property type="entry name" value="LuxS/MPP-like metallohydrolase"/>
    <property type="match status" value="1"/>
</dbReference>
<protein>
    <submittedName>
        <fullName evidence="1">Uncharacterized protein</fullName>
    </submittedName>
</protein>
<evidence type="ECO:0000313" key="2">
    <source>
        <dbReference type="Proteomes" id="UP001190700"/>
    </source>
</evidence>
<dbReference type="AlphaFoldDB" id="A0AAE0FCQ8"/>
<dbReference type="Proteomes" id="UP001190700">
    <property type="component" value="Unassembled WGS sequence"/>
</dbReference>
<gene>
    <name evidence="1" type="ORF">CYMTET_33660</name>
</gene>
<reference evidence="1 2" key="1">
    <citation type="journal article" date="2015" name="Genome Biol. Evol.">
        <title>Comparative Genomics of a Bacterivorous Green Alga Reveals Evolutionary Causalities and Consequences of Phago-Mixotrophic Mode of Nutrition.</title>
        <authorList>
            <person name="Burns J.A."/>
            <person name="Paasch A."/>
            <person name="Narechania A."/>
            <person name="Kim E."/>
        </authorList>
    </citation>
    <scope>NUCLEOTIDE SEQUENCE [LARGE SCALE GENOMIC DNA]</scope>
    <source>
        <strain evidence="1 2">PLY_AMNH</strain>
    </source>
</reference>
<dbReference type="InterPro" id="IPR011249">
    <property type="entry name" value="Metalloenz_LuxS/M16"/>
</dbReference>
<proteinExistence type="predicted"/>
<accession>A0AAE0FCQ8</accession>